<organism evidence="2 3">
    <name type="scientific">Effusibacillus lacus</name>
    <dbReference type="NCBI Taxonomy" id="1348429"/>
    <lineage>
        <taxon>Bacteria</taxon>
        <taxon>Bacillati</taxon>
        <taxon>Bacillota</taxon>
        <taxon>Bacilli</taxon>
        <taxon>Bacillales</taxon>
        <taxon>Alicyclobacillaceae</taxon>
        <taxon>Effusibacillus</taxon>
    </lineage>
</organism>
<dbReference type="PANTHER" id="PTHR12126:SF11">
    <property type="entry name" value="NADH DEHYDROGENASE [UBIQUINONE] 1 ALPHA SUBCOMPLEX SUBUNIT 9, MITOCHONDRIAL"/>
    <property type="match status" value="1"/>
</dbReference>
<dbReference type="EMBL" id="BDUF01000086">
    <property type="protein sequence ID" value="GAX91324.1"/>
    <property type="molecule type" value="Genomic_DNA"/>
</dbReference>
<evidence type="ECO:0000313" key="2">
    <source>
        <dbReference type="EMBL" id="GAX91324.1"/>
    </source>
</evidence>
<dbReference type="InterPro" id="IPR036291">
    <property type="entry name" value="NAD(P)-bd_dom_sf"/>
</dbReference>
<proteinExistence type="predicted"/>
<dbReference type="AlphaFoldDB" id="A0A292YSC1"/>
<accession>A0A292YSC1</accession>
<sequence>MRIFLTGGTGYVGQELLQSLWMSGYQTVCLTRPGSEKKLTLVPETADLISVAYGDVLNPESLVKGMRGCDAVIHLVGIIREFPGKGITFDKLHVEATRNVVEACKQTGIKRYVHMSALGARVGSQSGYSHTKGIAEGIVKESGLDWTIFRPSVIFGAKDEFVNMLAGMIRKAPIVPVIGTGAYRLQPVSLKNVAEGFTRALDKPETIGQIYEVGGPQSYSYDEMIDEIALAMGKKKAKIHMPLALMMPIIRLMEGFAFFPITRAQLTMLLEGNTCDSTGFYRTFDIRPIPFAGGIRQYIG</sequence>
<dbReference type="InterPro" id="IPR051207">
    <property type="entry name" value="ComplexI_NDUFA9_subunit"/>
</dbReference>
<reference evidence="3" key="1">
    <citation type="submission" date="2017-07" db="EMBL/GenBank/DDBJ databases">
        <title>Draft genome sequence of Effusibacillus lacus strain skLN1.</title>
        <authorList>
            <person name="Watanabe M."/>
            <person name="Kojima H."/>
            <person name="Fukui M."/>
        </authorList>
    </citation>
    <scope>NUCLEOTIDE SEQUENCE [LARGE SCALE GENOMIC DNA]</scope>
    <source>
        <strain evidence="3">skLN1</strain>
    </source>
</reference>
<protein>
    <submittedName>
        <fullName evidence="2">Nucleoside-diphosphate sugar epimerase</fullName>
    </submittedName>
</protein>
<keyword evidence="3" id="KW-1185">Reference proteome</keyword>
<dbReference type="SUPFAM" id="SSF51735">
    <property type="entry name" value="NAD(P)-binding Rossmann-fold domains"/>
    <property type="match status" value="1"/>
</dbReference>
<comment type="caution">
    <text evidence="2">The sequence shown here is derived from an EMBL/GenBank/DDBJ whole genome shotgun (WGS) entry which is preliminary data.</text>
</comment>
<dbReference type="GO" id="GO:0044877">
    <property type="term" value="F:protein-containing complex binding"/>
    <property type="evidence" value="ECO:0007669"/>
    <property type="project" value="TreeGrafter"/>
</dbReference>
<dbReference type="Proteomes" id="UP000217785">
    <property type="component" value="Unassembled WGS sequence"/>
</dbReference>
<dbReference type="Gene3D" id="3.40.50.720">
    <property type="entry name" value="NAD(P)-binding Rossmann-like Domain"/>
    <property type="match status" value="1"/>
</dbReference>
<dbReference type="PANTHER" id="PTHR12126">
    <property type="entry name" value="NADH-UBIQUINONE OXIDOREDUCTASE 39 KDA SUBUNIT-RELATED"/>
    <property type="match status" value="1"/>
</dbReference>
<evidence type="ECO:0000313" key="3">
    <source>
        <dbReference type="Proteomes" id="UP000217785"/>
    </source>
</evidence>
<gene>
    <name evidence="2" type="ORF">EFBL_2990</name>
</gene>
<feature type="domain" description="NAD(P)-binding" evidence="1">
    <location>
        <begin position="7"/>
        <end position="154"/>
    </location>
</feature>
<dbReference type="Pfam" id="PF13460">
    <property type="entry name" value="NAD_binding_10"/>
    <property type="match status" value="1"/>
</dbReference>
<evidence type="ECO:0000259" key="1">
    <source>
        <dbReference type="Pfam" id="PF13460"/>
    </source>
</evidence>
<dbReference type="CDD" id="cd05271">
    <property type="entry name" value="NDUFA9_like_SDR_a"/>
    <property type="match status" value="1"/>
</dbReference>
<dbReference type="RefSeq" id="WP_096183039.1">
    <property type="nucleotide sequence ID" value="NZ_BDUF01000086.1"/>
</dbReference>
<dbReference type="InterPro" id="IPR016040">
    <property type="entry name" value="NAD(P)-bd_dom"/>
</dbReference>
<dbReference type="OrthoDB" id="9807212at2"/>
<dbReference type="FunFam" id="3.40.50.720:FF:000702">
    <property type="entry name" value="NADH dehydrogenase (Ubiquinone)"/>
    <property type="match status" value="1"/>
</dbReference>
<name>A0A292YSC1_9BACL</name>